<dbReference type="InterPro" id="IPR045584">
    <property type="entry name" value="Pilin-like"/>
</dbReference>
<evidence type="ECO:0000256" key="1">
    <source>
        <dbReference type="SAM" id="Phobius"/>
    </source>
</evidence>
<dbReference type="PROSITE" id="PS00409">
    <property type="entry name" value="PROKAR_NTER_METHYL"/>
    <property type="match status" value="1"/>
</dbReference>
<comment type="caution">
    <text evidence="2">The sequence shown here is derived from an EMBL/GenBank/DDBJ whole genome shotgun (WGS) entry which is preliminary data.</text>
</comment>
<reference evidence="2 3" key="1">
    <citation type="submission" date="2021-03" db="EMBL/GenBank/DDBJ databases">
        <title>Thiomicrorhabdus sp.nov.,novel sulfur-oxidizing bacteria isolated from coastal sediment.</title>
        <authorList>
            <person name="Liu X."/>
        </authorList>
    </citation>
    <scope>NUCLEOTIDE SEQUENCE [LARGE SCALE GENOMIC DNA]</scope>
    <source>
        <strain evidence="2 3">6S2-11</strain>
    </source>
</reference>
<name>A0ABS3Q3V8_9GAMM</name>
<dbReference type="NCBIfam" id="TIGR02532">
    <property type="entry name" value="IV_pilin_GFxxxE"/>
    <property type="match status" value="1"/>
</dbReference>
<evidence type="ECO:0000313" key="3">
    <source>
        <dbReference type="Proteomes" id="UP000664835"/>
    </source>
</evidence>
<accession>A0ABS3Q3V8</accession>
<dbReference type="RefSeq" id="WP_208148402.1">
    <property type="nucleotide sequence ID" value="NZ_JAGETV010000006.1"/>
</dbReference>
<sequence length="280" mass="30042">MPIRSSRQRGFTLLELAIALVVLGILIVMFNGLFKLVFDTDKRIAQINENRLIQGALETYISVNFRLPCPDVNGDGFEDPPSGIACTVQSGGLPFKELGTKSVDAWGNSYYYRVISTATDVTKTSAICETASFFGRSGTLNDSSLQICNTSNEFSCDTLGYCADLVAASGSVSGSWSGASLNGDYAPFGTIYTPLTDELSLVAENGDVEDAGVLAVFISWGANGDSVNVTSCIGGSGDEVENCNDDNAFIKNEKGLNRDYITPITIYQAKKAMITSRRFK</sequence>
<keyword evidence="1" id="KW-1133">Transmembrane helix</keyword>
<protein>
    <submittedName>
        <fullName evidence="2">Type II secretion system protein</fullName>
    </submittedName>
</protein>
<organism evidence="2 3">
    <name type="scientific">Thiomicrorhabdus marina</name>
    <dbReference type="NCBI Taxonomy" id="2818442"/>
    <lineage>
        <taxon>Bacteria</taxon>
        <taxon>Pseudomonadati</taxon>
        <taxon>Pseudomonadota</taxon>
        <taxon>Gammaproteobacteria</taxon>
        <taxon>Thiotrichales</taxon>
        <taxon>Piscirickettsiaceae</taxon>
        <taxon>Thiomicrorhabdus</taxon>
    </lineage>
</organism>
<dbReference type="InterPro" id="IPR012902">
    <property type="entry name" value="N_methyl_site"/>
</dbReference>
<proteinExistence type="predicted"/>
<dbReference type="Pfam" id="PF07963">
    <property type="entry name" value="N_methyl"/>
    <property type="match status" value="1"/>
</dbReference>
<keyword evidence="1" id="KW-0472">Membrane</keyword>
<keyword evidence="3" id="KW-1185">Reference proteome</keyword>
<gene>
    <name evidence="2" type="ORF">J3998_05150</name>
</gene>
<dbReference type="SUPFAM" id="SSF54523">
    <property type="entry name" value="Pili subunits"/>
    <property type="match status" value="1"/>
</dbReference>
<dbReference type="Proteomes" id="UP000664835">
    <property type="component" value="Unassembled WGS sequence"/>
</dbReference>
<keyword evidence="1" id="KW-0812">Transmembrane</keyword>
<feature type="transmembrane region" description="Helical" evidence="1">
    <location>
        <begin position="12"/>
        <end position="34"/>
    </location>
</feature>
<dbReference type="EMBL" id="JAGETV010000006">
    <property type="protein sequence ID" value="MBO1926956.1"/>
    <property type="molecule type" value="Genomic_DNA"/>
</dbReference>
<evidence type="ECO:0000313" key="2">
    <source>
        <dbReference type="EMBL" id="MBO1926956.1"/>
    </source>
</evidence>